<accession>J9QPQ5</accession>
<name>J9QPQ5_9CAUD</name>
<keyword evidence="1" id="KW-0472">Membrane</keyword>
<gene>
    <name evidence="2" type="ORF">My1_022</name>
</gene>
<organism evidence="2 3">
    <name type="scientific">Pectobacterium phage My1</name>
    <dbReference type="NCBI Taxonomy" id="1204539"/>
    <lineage>
        <taxon>Viruses</taxon>
        <taxon>Duplodnaviria</taxon>
        <taxon>Heunggongvirae</taxon>
        <taxon>Uroviricota</taxon>
        <taxon>Caudoviricetes</taxon>
        <taxon>Demerecviridae</taxon>
        <taxon>Mccorquodalevirinae</taxon>
        <taxon>Myunavirus</taxon>
        <taxon>Myunavirus My1</taxon>
    </lineage>
</organism>
<protein>
    <submittedName>
        <fullName evidence="2">Uncharacterized protein</fullName>
    </submittedName>
</protein>
<dbReference type="RefSeq" id="YP_006906274.1">
    <property type="nucleotide sequence ID" value="NC_018837.1"/>
</dbReference>
<feature type="transmembrane region" description="Helical" evidence="1">
    <location>
        <begin position="40"/>
        <end position="63"/>
    </location>
</feature>
<dbReference type="KEGG" id="vg:13826724"/>
<keyword evidence="3" id="KW-1185">Reference proteome</keyword>
<dbReference type="Proteomes" id="UP000006280">
    <property type="component" value="Segment"/>
</dbReference>
<reference evidence="2 3" key="1">
    <citation type="journal article" date="2012" name="J. Virol.">
        <title>Complete Genome Sequence of Pectobacterium carotovorum subsp. carotovorum Bacteriophage My1.</title>
        <authorList>
            <person name="Lee D.H."/>
            <person name="Lee J.H."/>
            <person name="Shin H."/>
            <person name="Ji S."/>
            <person name="Roh E."/>
            <person name="Jung K."/>
            <person name="Ryu S."/>
            <person name="Choi J."/>
            <person name="Heu S."/>
        </authorList>
    </citation>
    <scope>NUCLEOTIDE SEQUENCE [LARGE SCALE GENOMIC DNA]</scope>
</reference>
<evidence type="ECO:0000256" key="1">
    <source>
        <dbReference type="SAM" id="Phobius"/>
    </source>
</evidence>
<proteinExistence type="predicted"/>
<keyword evidence="1" id="KW-0812">Transmembrane</keyword>
<evidence type="ECO:0000313" key="2">
    <source>
        <dbReference type="EMBL" id="AFQ22181.1"/>
    </source>
</evidence>
<sequence>MSSGCGRVSRGISFRGMPQSDRRRYKEYVLKKLKQLIDYWGYPTFSIFVLVWVVGISSIVANIRGMF</sequence>
<evidence type="ECO:0000313" key="3">
    <source>
        <dbReference type="Proteomes" id="UP000006280"/>
    </source>
</evidence>
<dbReference type="EMBL" id="JX195166">
    <property type="protein sequence ID" value="AFQ22181.1"/>
    <property type="molecule type" value="Genomic_DNA"/>
</dbReference>
<keyword evidence="1" id="KW-1133">Transmembrane helix</keyword>
<dbReference type="GeneID" id="13826724"/>